<dbReference type="AlphaFoldDB" id="Q6D3N8"/>
<sequence>MKSTSPILTGFKKESLTLLSKIKEENSKDWHDENKVFYNKALLEPFQKLVVSLSATIREIDPTIEIRPDIGRTISHIYTLNNSSFRTRRQRFEQHKALAR</sequence>
<accession>Q6D3N8</accession>
<proteinExistence type="predicted"/>
<protein>
    <recommendedName>
        <fullName evidence="3">DUF2461 family protein</fullName>
    </recommendedName>
</protein>
<dbReference type="RefSeq" id="WP_011094247.1">
    <property type="nucleotide sequence ID" value="NC_004547.2"/>
</dbReference>
<organism evidence="1 2">
    <name type="scientific">Pectobacterium atrosepticum (strain SCRI 1043 / ATCC BAA-672)</name>
    <name type="common">Erwinia carotovora subsp. atroseptica</name>
    <dbReference type="NCBI Taxonomy" id="218491"/>
    <lineage>
        <taxon>Bacteria</taxon>
        <taxon>Pseudomonadati</taxon>
        <taxon>Pseudomonadota</taxon>
        <taxon>Gammaproteobacteria</taxon>
        <taxon>Enterobacterales</taxon>
        <taxon>Pectobacteriaceae</taxon>
        <taxon>Pectobacterium</taxon>
    </lineage>
</organism>
<dbReference type="STRING" id="218491.ECA2706"/>
<dbReference type="InterPro" id="IPR012808">
    <property type="entry name" value="CHP02453"/>
</dbReference>
<dbReference type="KEGG" id="eca:ECA2706"/>
<dbReference type="eggNOG" id="COG5587">
    <property type="taxonomic scope" value="Bacteria"/>
</dbReference>
<evidence type="ECO:0000313" key="1">
    <source>
        <dbReference type="EMBL" id="CAG75606.1"/>
    </source>
</evidence>
<dbReference type="Proteomes" id="UP000007966">
    <property type="component" value="Chromosome"/>
</dbReference>
<keyword evidence="2" id="KW-1185">Reference proteome</keyword>
<dbReference type="EMBL" id="BX950851">
    <property type="protein sequence ID" value="CAG75606.1"/>
    <property type="molecule type" value="Genomic_DNA"/>
</dbReference>
<gene>
    <name evidence="1" type="ordered locus">ECA2706</name>
</gene>
<dbReference type="Pfam" id="PF09365">
    <property type="entry name" value="DUF2461"/>
    <property type="match status" value="1"/>
</dbReference>
<reference evidence="1" key="1">
    <citation type="submission" date="2004-02" db="EMBL/GenBank/DDBJ databases">
        <title>The genome sequence of the enterobacterial phytopathogen Erwinia carotovora subsp. atroseptica SCRI1043 and functional genomic identification of novel virulence factors.</title>
        <authorList>
            <person name="Bell K.S."/>
            <person name="Sebaihia M."/>
            <person name="Pritchard L."/>
            <person name="Holden M."/>
            <person name="Hyman L.J."/>
            <person name="Holeva M.C."/>
            <person name="Thomson N.R."/>
            <person name="Bentley S.D."/>
            <person name="Churcher C."/>
            <person name="Mungall K."/>
            <person name="Atkin R."/>
            <person name="Bason N."/>
            <person name="Brooks K."/>
            <person name="Chillingworth T."/>
            <person name="Clark K."/>
            <person name="Doggett J."/>
            <person name="Fraser A."/>
            <person name="Hance Z."/>
            <person name="Hauser H."/>
            <person name="Jagels K."/>
            <person name="Moule S."/>
            <person name="Norbertczak H."/>
            <person name="Ormond D."/>
            <person name="Price C."/>
            <person name="Quail M.A."/>
            <person name="Sanders M."/>
            <person name="Walker D."/>
            <person name="Whitehead S."/>
            <person name="Salmond G.P.C."/>
            <person name="Birch P.R.J."/>
            <person name="Barrell B.G."/>
            <person name="Parkhill J."/>
            <person name="Toth I.K."/>
        </authorList>
    </citation>
    <scope>NUCLEOTIDE SEQUENCE</scope>
    <source>
        <strain evidence="1">SCRI1043</strain>
    </source>
</reference>
<evidence type="ECO:0008006" key="3">
    <source>
        <dbReference type="Google" id="ProtNLM"/>
    </source>
</evidence>
<evidence type="ECO:0000313" key="2">
    <source>
        <dbReference type="Proteomes" id="UP000007966"/>
    </source>
</evidence>
<name>Q6D3N8_PECAS</name>
<dbReference type="HOGENOM" id="CLU_2303224_0_0_6"/>